<dbReference type="EMBL" id="CP019384">
    <property type="protein sequence ID" value="QAT17515.1"/>
    <property type="molecule type" value="Genomic_DNA"/>
</dbReference>
<protein>
    <submittedName>
        <fullName evidence="1">Uncharacterized protein</fullName>
    </submittedName>
</protein>
<proteinExistence type="predicted"/>
<name>A0A410P5P9_VELA1</name>
<evidence type="ECO:0000313" key="1">
    <source>
        <dbReference type="EMBL" id="QAT17515.1"/>
    </source>
</evidence>
<gene>
    <name evidence="1" type="ORF">BU251_07200</name>
</gene>
<evidence type="ECO:0000313" key="2">
    <source>
        <dbReference type="Proteomes" id="UP000287243"/>
    </source>
</evidence>
<dbReference type="AlphaFoldDB" id="A0A410P5P9"/>
<keyword evidence="2" id="KW-1185">Reference proteome</keyword>
<dbReference type="Proteomes" id="UP000287243">
    <property type="component" value="Chromosome"/>
</dbReference>
<sequence>MAVLAGCAQADGLPWRKFSSAQVRSQRLFLNFAYNEVFFPAKLTPSLRKKFHAGLPWREIYERRGEE</sequence>
<dbReference type="KEGG" id="vai:BU251_07200"/>
<organism evidence="1 2">
    <name type="scientific">Velamenicoccus archaeovorus</name>
    <dbReference type="NCBI Taxonomy" id="1930593"/>
    <lineage>
        <taxon>Bacteria</taxon>
        <taxon>Pseudomonadati</taxon>
        <taxon>Candidatus Omnitrophota</taxon>
        <taxon>Candidatus Velamenicoccus</taxon>
    </lineage>
</organism>
<accession>A0A410P5P9</accession>
<reference evidence="1 2" key="1">
    <citation type="submission" date="2017-01" db="EMBL/GenBank/DDBJ databases">
        <title>First insights into the biology of 'candidatus Vampirococcus archaeovorus'.</title>
        <authorList>
            <person name="Kizina J."/>
            <person name="Jordan S."/>
            <person name="Stueber K."/>
            <person name="Reinhardt R."/>
            <person name="Harder J."/>
        </authorList>
    </citation>
    <scope>NUCLEOTIDE SEQUENCE [LARGE SCALE GENOMIC DNA]</scope>
    <source>
        <strain evidence="1 2">LiM</strain>
    </source>
</reference>